<name>A0A9X4BKV1_9GAMM</name>
<evidence type="ECO:0000313" key="2">
    <source>
        <dbReference type="EMBL" id="MDC8013589.1"/>
    </source>
</evidence>
<dbReference type="EMBL" id="JAOVZO020000017">
    <property type="protein sequence ID" value="MDC8013589.1"/>
    <property type="molecule type" value="Genomic_DNA"/>
</dbReference>
<proteinExistence type="predicted"/>
<dbReference type="AlphaFoldDB" id="A0A9X4BKV1"/>
<organism evidence="2 3">
    <name type="scientific">Tahibacter soli</name>
    <dbReference type="NCBI Taxonomy" id="2983605"/>
    <lineage>
        <taxon>Bacteria</taxon>
        <taxon>Pseudomonadati</taxon>
        <taxon>Pseudomonadota</taxon>
        <taxon>Gammaproteobacteria</taxon>
        <taxon>Lysobacterales</taxon>
        <taxon>Rhodanobacteraceae</taxon>
        <taxon>Tahibacter</taxon>
    </lineage>
</organism>
<comment type="caution">
    <text evidence="2">The sequence shown here is derived from an EMBL/GenBank/DDBJ whole genome shotgun (WGS) entry which is preliminary data.</text>
</comment>
<keyword evidence="1" id="KW-0175">Coiled coil</keyword>
<reference evidence="2" key="1">
    <citation type="submission" date="2023-02" db="EMBL/GenBank/DDBJ databases">
        <title>Tahibacter soli sp. nov. isolated from soil.</title>
        <authorList>
            <person name="Baek J.H."/>
            <person name="Lee J.K."/>
            <person name="Choi D.G."/>
            <person name="Jeon C.O."/>
        </authorList>
    </citation>
    <scope>NUCLEOTIDE SEQUENCE</scope>
    <source>
        <strain evidence="2">BL</strain>
    </source>
</reference>
<accession>A0A9X4BKV1</accession>
<dbReference type="Proteomes" id="UP001139971">
    <property type="component" value="Unassembled WGS sequence"/>
</dbReference>
<feature type="coiled-coil region" evidence="1">
    <location>
        <begin position="235"/>
        <end position="314"/>
    </location>
</feature>
<protein>
    <submittedName>
        <fullName evidence="2">Uncharacterized protein</fullName>
    </submittedName>
</protein>
<sequence>MDIRRLVVAVGWVWSFAIGMPAIAGDREKAAGDCAVALLCSESEKADVASTCLGEFPTFAEGCRSTLGEFAERDKGATDVSRALSAITSSSPERRDVALASHCDVGSDCARVLDVAEPKPLLRFVENQCRNIDAAIWRRRAGLDPHAPDESTLRRCALAVKRLERASTQASWSRAQQQRRDALIEHCAAVETCQTGAADRCDDLPLCVAAVHKATCDGISGCTDWFRKRANAWQRQQQLDERNLQEQELKRKRETEAAADRLAEERRANRAQQLAEFVAQGQYARRTASERESADRYREAYEQQGRRLAELTERQITSLGGSFDRLNDTFGRIASVLGATKDPSGEVRPQLDPDQPIDTIYPTAEKIEYAIVTLPDPRVPRHRRSYEMALRAMIAGLADDDYVLDRYYFPWQDYSGKLADAGDRWTSADQTDDGRHGVLVFRRDNWRTSAVGCGRTSVRVFYVVAETVTYGVQNKAMRNALVRAADEVLGNPAYPKTASKDKRIEASPCVPVDSQVVHSYLDVPTVVGEAMFRPEEKNGTIRSSSSVRRFRVR</sequence>
<dbReference type="RefSeq" id="WP_263545795.1">
    <property type="nucleotide sequence ID" value="NZ_JAOVZO020000017.1"/>
</dbReference>
<evidence type="ECO:0000313" key="3">
    <source>
        <dbReference type="Proteomes" id="UP001139971"/>
    </source>
</evidence>
<keyword evidence="3" id="KW-1185">Reference proteome</keyword>
<evidence type="ECO:0000256" key="1">
    <source>
        <dbReference type="SAM" id="Coils"/>
    </source>
</evidence>
<gene>
    <name evidence="2" type="ORF">OD750_013685</name>
</gene>